<reference evidence="1" key="1">
    <citation type="submission" date="2020-08" db="EMBL/GenBank/DDBJ databases">
        <title>Ramlibacter sp. GTP1 16S ribosomal RNA gene genome sequencing and assembly.</title>
        <authorList>
            <person name="Kang M."/>
        </authorList>
    </citation>
    <scope>NUCLEOTIDE SEQUENCE</scope>
    <source>
        <strain evidence="1">GTP1</strain>
    </source>
</reference>
<dbReference type="RefSeq" id="WP_187080353.1">
    <property type="nucleotide sequence ID" value="NZ_JACORU010000001.1"/>
</dbReference>
<protein>
    <recommendedName>
        <fullName evidence="3">YqjK-like family protein</fullName>
    </recommendedName>
</protein>
<evidence type="ECO:0000313" key="1">
    <source>
        <dbReference type="EMBL" id="MBC5763941.1"/>
    </source>
</evidence>
<evidence type="ECO:0008006" key="3">
    <source>
        <dbReference type="Google" id="ProtNLM"/>
    </source>
</evidence>
<gene>
    <name evidence="1" type="ORF">H8R02_05730</name>
</gene>
<dbReference type="Proteomes" id="UP000596827">
    <property type="component" value="Unassembled WGS sequence"/>
</dbReference>
<dbReference type="EMBL" id="JACORU010000001">
    <property type="protein sequence ID" value="MBC5763941.1"/>
    <property type="molecule type" value="Genomic_DNA"/>
</dbReference>
<proteinExistence type="predicted"/>
<evidence type="ECO:0000313" key="2">
    <source>
        <dbReference type="Proteomes" id="UP000596827"/>
    </source>
</evidence>
<keyword evidence="2" id="KW-1185">Reference proteome</keyword>
<name>A0A923S160_9BURK</name>
<accession>A0A923S160</accession>
<organism evidence="1 2">
    <name type="scientific">Ramlibacter albus</name>
    <dbReference type="NCBI Taxonomy" id="2079448"/>
    <lineage>
        <taxon>Bacteria</taxon>
        <taxon>Pseudomonadati</taxon>
        <taxon>Pseudomonadota</taxon>
        <taxon>Betaproteobacteria</taxon>
        <taxon>Burkholderiales</taxon>
        <taxon>Comamonadaceae</taxon>
        <taxon>Ramlibacter</taxon>
    </lineage>
</organism>
<dbReference type="AlphaFoldDB" id="A0A923S160"/>
<comment type="caution">
    <text evidence="1">The sequence shown here is derived from an EMBL/GenBank/DDBJ whole genome shotgun (WGS) entry which is preliminary data.</text>
</comment>
<sequence length="86" mass="9274">MSRLALVQARRDRLRADMQATRLALARAGGELGSLWRAGLLSFSLSRLIAGAGRWRKLAVAALAAFAVVRALRGGERQQATGRTQT</sequence>